<gene>
    <name evidence="2" type="ORF">TPAB3V08_LOCUS12383</name>
</gene>
<name>A0ABN7PCC4_TIMPD</name>
<feature type="signal peptide" evidence="1">
    <location>
        <begin position="1"/>
        <end position="21"/>
    </location>
</feature>
<evidence type="ECO:0000313" key="3">
    <source>
        <dbReference type="Proteomes" id="UP001153148"/>
    </source>
</evidence>
<feature type="chain" id="PRO_5047362748" description="Sodefrin-like factor" evidence="1">
    <location>
        <begin position="22"/>
        <end position="116"/>
    </location>
</feature>
<proteinExistence type="predicted"/>
<protein>
    <recommendedName>
        <fullName evidence="4">Sodefrin-like factor</fullName>
    </recommendedName>
</protein>
<accession>A0ABN7PCC4</accession>
<keyword evidence="1" id="KW-0732">Signal</keyword>
<evidence type="ECO:0008006" key="4">
    <source>
        <dbReference type="Google" id="ProtNLM"/>
    </source>
</evidence>
<organism evidence="2 3">
    <name type="scientific">Timema podura</name>
    <name type="common">Walking stick</name>
    <dbReference type="NCBI Taxonomy" id="61482"/>
    <lineage>
        <taxon>Eukaryota</taxon>
        <taxon>Metazoa</taxon>
        <taxon>Ecdysozoa</taxon>
        <taxon>Arthropoda</taxon>
        <taxon>Hexapoda</taxon>
        <taxon>Insecta</taxon>
        <taxon>Pterygota</taxon>
        <taxon>Neoptera</taxon>
        <taxon>Polyneoptera</taxon>
        <taxon>Phasmatodea</taxon>
        <taxon>Timematodea</taxon>
        <taxon>Timematoidea</taxon>
        <taxon>Timematidae</taxon>
        <taxon>Timema</taxon>
    </lineage>
</organism>
<dbReference type="Proteomes" id="UP001153148">
    <property type="component" value="Unassembled WGS sequence"/>
</dbReference>
<sequence length="116" mass="12902">MKMSLFITSLLICLLFQKGLAIKCIACSTEQDPKCASTYAGNKEEDLIECRDTVTACLTMIEGTTICYRAESNLRASLIVRLSTSRVRLNTKHRTTPNLDQNGFVSQMKLAHSILV</sequence>
<evidence type="ECO:0000313" key="2">
    <source>
        <dbReference type="EMBL" id="CAG2065439.1"/>
    </source>
</evidence>
<reference evidence="2" key="1">
    <citation type="submission" date="2021-03" db="EMBL/GenBank/DDBJ databases">
        <authorList>
            <person name="Tran Van P."/>
        </authorList>
    </citation>
    <scope>NUCLEOTIDE SEQUENCE</scope>
</reference>
<evidence type="ECO:0000256" key="1">
    <source>
        <dbReference type="SAM" id="SignalP"/>
    </source>
</evidence>
<dbReference type="EMBL" id="CAJPIN010043104">
    <property type="protein sequence ID" value="CAG2065439.1"/>
    <property type="molecule type" value="Genomic_DNA"/>
</dbReference>
<comment type="caution">
    <text evidence="2">The sequence shown here is derived from an EMBL/GenBank/DDBJ whole genome shotgun (WGS) entry which is preliminary data.</text>
</comment>
<keyword evidence="3" id="KW-1185">Reference proteome</keyword>